<dbReference type="EMBL" id="BMNZ01000006">
    <property type="protein sequence ID" value="GGN02405.1"/>
    <property type="molecule type" value="Genomic_DNA"/>
</dbReference>
<feature type="region of interest" description="Disordered" evidence="1">
    <location>
        <begin position="329"/>
        <end position="353"/>
    </location>
</feature>
<comment type="caution">
    <text evidence="2">The sequence shown here is derived from an EMBL/GenBank/DDBJ whole genome shotgun (WGS) entry which is preliminary data.</text>
</comment>
<dbReference type="Proteomes" id="UP000623461">
    <property type="component" value="Unassembled WGS sequence"/>
</dbReference>
<organism evidence="2 3">
    <name type="scientific">Terrabacter tumescens</name>
    <dbReference type="NCBI Taxonomy" id="60443"/>
    <lineage>
        <taxon>Bacteria</taxon>
        <taxon>Bacillati</taxon>
        <taxon>Actinomycetota</taxon>
        <taxon>Actinomycetes</taxon>
        <taxon>Micrococcales</taxon>
        <taxon>Intrasporangiaceae</taxon>
        <taxon>Terrabacter</taxon>
    </lineage>
</organism>
<evidence type="ECO:0008006" key="4">
    <source>
        <dbReference type="Google" id="ProtNLM"/>
    </source>
</evidence>
<proteinExistence type="predicted"/>
<evidence type="ECO:0000313" key="3">
    <source>
        <dbReference type="Proteomes" id="UP000623461"/>
    </source>
</evidence>
<name>A0ABQ2I8D6_9MICO</name>
<feature type="compositionally biased region" description="Low complexity" evidence="1">
    <location>
        <begin position="339"/>
        <end position="349"/>
    </location>
</feature>
<protein>
    <recommendedName>
        <fullName evidence="4">DUF222 domain-containing protein</fullName>
    </recommendedName>
</protein>
<sequence>MFEWTMDGAMAVSTHSVVGAAHAGDAVVDLDRLADLYRARAAGGGRRRQCDLPLLERTLRREVAGSVLAHVLPALVTQLIDAVADDLSPIEAGDALTELESEADSDLRVFESVERCKAVLDAVGLEALARLRSTVESSELTRFAGLGRPKPPGWVDADELTAMEVSTCTGLGHHEVRARLDLATARTPGAAALRGRLQRGEVSLYRACTIQGELASLPVECGPGIVEASLRLKDGAPPSPTLFRQRLTRACLAADRDAAERRRTARRRRGAHAQITGDGLGMLTVINDADKIVAAMERADAVARAARADGDPRDLDTLRADVITDTLMFGWPTDPSPTSPTAGSPAAGATRDEGSCEKWYSRLGRRPAAAITLVVPFTTALGLTDAPCEVRGHGWVTAEHARQIMLNDGSTWRRLAVDADTGAALHLETRAYQPTPAMRAHVEAVDGTCRAPGCTVPAARCDLDHDTPWPEGRTEVANLSSKHRAHHNLHTHGHWLVSREGDRVRWRTKAARRYDTHPKDWLEAVRDAAVITPPPVSDPPPF</sequence>
<evidence type="ECO:0000313" key="2">
    <source>
        <dbReference type="EMBL" id="GGN02405.1"/>
    </source>
</evidence>
<accession>A0ABQ2I8D6</accession>
<dbReference type="RefSeq" id="WP_030200119.1">
    <property type="nucleotide sequence ID" value="NZ_BMNZ01000006.1"/>
</dbReference>
<evidence type="ECO:0000256" key="1">
    <source>
        <dbReference type="SAM" id="MobiDB-lite"/>
    </source>
</evidence>
<dbReference type="CDD" id="cd00085">
    <property type="entry name" value="HNHc"/>
    <property type="match status" value="1"/>
</dbReference>
<reference evidence="3" key="1">
    <citation type="journal article" date="2019" name="Int. J. Syst. Evol. Microbiol.">
        <title>The Global Catalogue of Microorganisms (GCM) 10K type strain sequencing project: providing services to taxonomists for standard genome sequencing and annotation.</title>
        <authorList>
            <consortium name="The Broad Institute Genomics Platform"/>
            <consortium name="The Broad Institute Genome Sequencing Center for Infectious Disease"/>
            <person name="Wu L."/>
            <person name="Ma J."/>
        </authorList>
    </citation>
    <scope>NUCLEOTIDE SEQUENCE [LARGE SCALE GENOMIC DNA]</scope>
    <source>
        <strain evidence="3">JCM 1365</strain>
    </source>
</reference>
<gene>
    <name evidence="2" type="ORF">GCM10009721_32040</name>
</gene>
<keyword evidence="3" id="KW-1185">Reference proteome</keyword>
<dbReference type="InterPro" id="IPR003615">
    <property type="entry name" value="HNH_nuc"/>
</dbReference>